<dbReference type="Gene3D" id="3.40.50.300">
    <property type="entry name" value="P-loop containing nucleotide triphosphate hydrolases"/>
    <property type="match status" value="2"/>
</dbReference>
<protein>
    <recommendedName>
        <fullName evidence="6">Chromosome partition protein Smc</fullName>
    </recommendedName>
</protein>
<feature type="coiled-coil region" evidence="6">
    <location>
        <begin position="791"/>
        <end position="930"/>
    </location>
</feature>
<feature type="compositionally biased region" description="Basic and acidic residues" evidence="7">
    <location>
        <begin position="347"/>
        <end position="356"/>
    </location>
</feature>
<keyword evidence="1 6" id="KW-0963">Cytoplasm</keyword>
<feature type="region of interest" description="Disordered" evidence="7">
    <location>
        <begin position="708"/>
        <end position="730"/>
    </location>
</feature>
<reference evidence="9 10" key="1">
    <citation type="submission" date="2020-04" db="EMBL/GenBank/DDBJ databases">
        <authorList>
            <person name="Hitch T.C.A."/>
            <person name="Wylensek D."/>
            <person name="Clavel T."/>
        </authorList>
    </citation>
    <scope>NUCLEOTIDE SEQUENCE [LARGE SCALE GENOMIC DNA]</scope>
    <source>
        <strain evidence="9 10">Oil-RF-744-FAT-WT-6-1</strain>
    </source>
</reference>
<evidence type="ECO:0000256" key="7">
    <source>
        <dbReference type="SAM" id="MobiDB-lite"/>
    </source>
</evidence>
<feature type="coiled-coil region" evidence="6">
    <location>
        <begin position="957"/>
        <end position="984"/>
    </location>
</feature>
<evidence type="ECO:0000256" key="3">
    <source>
        <dbReference type="ARBA" id="ARBA00022840"/>
    </source>
</evidence>
<keyword evidence="3 6" id="KW-0067">ATP-binding</keyword>
<dbReference type="PIRSF" id="PIRSF005719">
    <property type="entry name" value="SMC"/>
    <property type="match status" value="1"/>
</dbReference>
<dbReference type="GO" id="GO:0030261">
    <property type="term" value="P:chromosome condensation"/>
    <property type="evidence" value="ECO:0007669"/>
    <property type="project" value="InterPro"/>
</dbReference>
<dbReference type="GO" id="GO:0005694">
    <property type="term" value="C:chromosome"/>
    <property type="evidence" value="ECO:0007669"/>
    <property type="project" value="InterPro"/>
</dbReference>
<comment type="caution">
    <text evidence="9">The sequence shown here is derived from an EMBL/GenBank/DDBJ whole genome shotgun (WGS) entry which is preliminary data.</text>
</comment>
<evidence type="ECO:0000256" key="2">
    <source>
        <dbReference type="ARBA" id="ARBA00022741"/>
    </source>
</evidence>
<dbReference type="InterPro" id="IPR036277">
    <property type="entry name" value="SMC_hinge_sf"/>
</dbReference>
<evidence type="ECO:0000256" key="1">
    <source>
        <dbReference type="ARBA" id="ARBA00022490"/>
    </source>
</evidence>
<dbReference type="Gene3D" id="3.30.70.1620">
    <property type="match status" value="1"/>
</dbReference>
<dbReference type="InterPro" id="IPR027417">
    <property type="entry name" value="P-loop_NTPase"/>
</dbReference>
<dbReference type="GO" id="GO:0007062">
    <property type="term" value="P:sister chromatid cohesion"/>
    <property type="evidence" value="ECO:0007669"/>
    <property type="project" value="InterPro"/>
</dbReference>
<dbReference type="SUPFAM" id="SSF75553">
    <property type="entry name" value="Smc hinge domain"/>
    <property type="match status" value="1"/>
</dbReference>
<dbReference type="GO" id="GO:0003677">
    <property type="term" value="F:DNA binding"/>
    <property type="evidence" value="ECO:0007669"/>
    <property type="project" value="UniProtKB-UniRule"/>
</dbReference>
<dbReference type="FunFam" id="3.40.50.300:FF:000984">
    <property type="entry name" value="Chromosome partition protein Smc"/>
    <property type="match status" value="1"/>
</dbReference>
<dbReference type="HAMAP" id="MF_01894">
    <property type="entry name" value="Smc_prok"/>
    <property type="match status" value="1"/>
</dbReference>
<comment type="subcellular location">
    <subcellularLocation>
        <location evidence="6">Cytoplasm</location>
    </subcellularLocation>
</comment>
<accession>A0A848BU93</accession>
<comment type="domain">
    <text evidence="6">Contains large globular domains required for ATP hydrolysis at each terminus and a third globular domain forming a flexible hinge near the middle of the molecule. These domains are separated by coiled-coil structures.</text>
</comment>
<dbReference type="NCBIfam" id="TIGR02168">
    <property type="entry name" value="SMC_prok_B"/>
    <property type="match status" value="1"/>
</dbReference>
<dbReference type="Pfam" id="PF02463">
    <property type="entry name" value="SMC_N"/>
    <property type="match status" value="1"/>
</dbReference>
<dbReference type="GO" id="GO:0016887">
    <property type="term" value="F:ATP hydrolysis activity"/>
    <property type="evidence" value="ECO:0007669"/>
    <property type="project" value="InterPro"/>
</dbReference>
<feature type="coiled-coil region" evidence="6">
    <location>
        <begin position="402"/>
        <end position="492"/>
    </location>
</feature>
<dbReference type="CDD" id="cd03278">
    <property type="entry name" value="ABC_SMC_barmotin"/>
    <property type="match status" value="1"/>
</dbReference>
<feature type="domain" description="SMC hinge" evidence="8">
    <location>
        <begin position="522"/>
        <end position="640"/>
    </location>
</feature>
<keyword evidence="5 6" id="KW-0238">DNA-binding</keyword>
<feature type="compositionally biased region" description="Basic and acidic residues" evidence="7">
    <location>
        <begin position="708"/>
        <end position="717"/>
    </location>
</feature>
<dbReference type="InterPro" id="IPR003395">
    <property type="entry name" value="RecF/RecN/SMC_N"/>
</dbReference>
<dbReference type="SMART" id="SM00968">
    <property type="entry name" value="SMC_hinge"/>
    <property type="match status" value="1"/>
</dbReference>
<keyword evidence="2 6" id="KW-0547">Nucleotide-binding</keyword>
<evidence type="ECO:0000313" key="10">
    <source>
        <dbReference type="Proteomes" id="UP000591071"/>
    </source>
</evidence>
<evidence type="ECO:0000313" key="9">
    <source>
        <dbReference type="EMBL" id="NME28780.1"/>
    </source>
</evidence>
<dbReference type="Proteomes" id="UP000591071">
    <property type="component" value="Unassembled WGS sequence"/>
</dbReference>
<name>A0A848BU93_9FIRM</name>
<dbReference type="Gene3D" id="1.20.1060.20">
    <property type="match status" value="1"/>
</dbReference>
<comment type="similarity">
    <text evidence="6">Belongs to the SMC family.</text>
</comment>
<evidence type="ECO:0000259" key="8">
    <source>
        <dbReference type="SMART" id="SM00968"/>
    </source>
</evidence>
<comment type="subunit">
    <text evidence="6">Homodimer.</text>
</comment>
<dbReference type="GO" id="GO:0007059">
    <property type="term" value="P:chromosome segregation"/>
    <property type="evidence" value="ECO:0007669"/>
    <property type="project" value="UniProtKB-UniRule"/>
</dbReference>
<keyword evidence="4 6" id="KW-0175">Coiled coil</keyword>
<dbReference type="SUPFAM" id="SSF52540">
    <property type="entry name" value="P-loop containing nucleoside triphosphate hydrolases"/>
    <property type="match status" value="1"/>
</dbReference>
<dbReference type="InterPro" id="IPR011890">
    <property type="entry name" value="SMC_prok"/>
</dbReference>
<evidence type="ECO:0000256" key="6">
    <source>
        <dbReference type="HAMAP-Rule" id="MF_01894"/>
    </source>
</evidence>
<proteinExistence type="inferred from homology"/>
<organism evidence="9 10">
    <name type="scientific">Megasphaera hexanoica</name>
    <dbReference type="NCBI Taxonomy" id="1675036"/>
    <lineage>
        <taxon>Bacteria</taxon>
        <taxon>Bacillati</taxon>
        <taxon>Bacillota</taxon>
        <taxon>Negativicutes</taxon>
        <taxon>Veillonellales</taxon>
        <taxon>Veillonellaceae</taxon>
        <taxon>Megasphaera</taxon>
    </lineage>
</organism>
<feature type="binding site" evidence="6">
    <location>
        <begin position="32"/>
        <end position="39"/>
    </location>
    <ligand>
        <name>ATP</name>
        <dbReference type="ChEBI" id="CHEBI:30616"/>
    </ligand>
</feature>
<dbReference type="GO" id="GO:0006260">
    <property type="term" value="P:DNA replication"/>
    <property type="evidence" value="ECO:0007669"/>
    <property type="project" value="UniProtKB-UniRule"/>
</dbReference>
<dbReference type="InterPro" id="IPR024704">
    <property type="entry name" value="SMC"/>
</dbReference>
<dbReference type="Pfam" id="PF06470">
    <property type="entry name" value="SMC_hinge"/>
    <property type="match status" value="1"/>
</dbReference>
<dbReference type="RefSeq" id="WP_170087774.1">
    <property type="nucleotide sequence ID" value="NZ_JABAFG010000014.1"/>
</dbReference>
<dbReference type="PANTHER" id="PTHR43977">
    <property type="entry name" value="STRUCTURAL MAINTENANCE OF CHROMOSOMES PROTEIN 3"/>
    <property type="match status" value="1"/>
</dbReference>
<dbReference type="GO" id="GO:0005737">
    <property type="term" value="C:cytoplasm"/>
    <property type="evidence" value="ECO:0007669"/>
    <property type="project" value="UniProtKB-SubCell"/>
</dbReference>
<evidence type="ECO:0000256" key="4">
    <source>
        <dbReference type="ARBA" id="ARBA00023054"/>
    </source>
</evidence>
<sequence>MQLLKMELRGFKSFADKTTLTFDKGITAIVGPNGSGKSNISDAIRWVMGEQNVRRLRGQKSEDIIFSGTEKRRPQGAAEVSLYFDNSDHQLDVEFTEVVVTRRIFRSGESEFFINKRPCRLKDIHLLFADTGIGQDSMAVIGQNRVDRILNSKPEERRIIFEEVAGISRYKSRKQDGLRKIEETEHNLERIHDMMSVLEDQLEPMKEQAQRLQTFRELDGERLAYEGTLALQELRNAERLLSKAENNRITAQQERDTVTAKLEQAAALRKQLVTRMEKENSALQRLDEETLAVHNELDSMKSRHEAFSSRQQELAESFRQAGQDVQAAEKKEGQIKEQKAAYTSQLEGKKQERDAARQGLSLTEELFRQAGEKACKTADALAQVQTESARRQQDVFVLTRDMEDLRRRLEENRSQAGGLEQAKTDQEQAASRMAGAVQQVRDDLEQARQQFQSSSALCKTWEAKQQEANEQLRKAEQVYRSLQGKTAALSQRIRVLESMEQEYEGLGRAVKAVLLAQLPWRPRICGVVGELCTIPAAYATALDIALGGASQHVVTDDERTARQAISYLKERHAGRTTFLPLDTVRSRSRTRDEEAASAMAGIIGFADDLIQYDDKYKPVFSSLLHKTLVAETADAASAAARAYQHRLRIVCLDGTLFNAGGSLTGGSVKNREGSLISRRAALQDLKQEAAAAEKKLQELVQRGNDLRRAAGEADKAASRQQQTCRQADMEQQKLQLSLQSMEREEQQARERAREAGQTLQKLYTARSDIQAELVQKEETYAAWMDEKPADTKVLEEEQQRAQDELEQCRHALTDRQVALATLEEQIRHLEEQIRQHEELSRQAADASKEAADRLASIGRRQDETRQLLQNLTTHIREKEKETKAKDEKKKAFYASREADFEKSRELEQQINDFRDEQEQWNQRVHAAEVQQEKYRGEIERGEEHLARQGLSREEAMKRRREGSLRELNERVSRLRQQIAGLGQINPNADTEYQNAVDKRDFYHRQCEDLLESRKRLQIVVAEIDQAMSSQFSQAFAEIARHFQRIFSQLFGGGTAHISLTGSQDVLQSGVSILIQPPGKKQQPLTLLSGGERALTVIALLLAFLAYHPAPFVLFDEVDAALDEANVIRMARYMKNYSGTTQFIVITHRRKTMEAANTLQGVTMEEKGVSRLLTVKVDDMIEKGS</sequence>
<dbReference type="GO" id="GO:0005524">
    <property type="term" value="F:ATP binding"/>
    <property type="evidence" value="ECO:0007669"/>
    <property type="project" value="UniProtKB-UniRule"/>
</dbReference>
<evidence type="ECO:0000256" key="5">
    <source>
        <dbReference type="ARBA" id="ARBA00023125"/>
    </source>
</evidence>
<feature type="coiled-coil region" evidence="6">
    <location>
        <begin position="227"/>
        <end position="289"/>
    </location>
</feature>
<comment type="function">
    <text evidence="6">Required for chromosome condensation and partitioning.</text>
</comment>
<dbReference type="AlphaFoldDB" id="A0A848BU93"/>
<feature type="region of interest" description="Disordered" evidence="7">
    <location>
        <begin position="302"/>
        <end position="357"/>
    </location>
</feature>
<dbReference type="EMBL" id="JABAFG010000014">
    <property type="protein sequence ID" value="NME28780.1"/>
    <property type="molecule type" value="Genomic_DNA"/>
</dbReference>
<dbReference type="InterPro" id="IPR010935">
    <property type="entry name" value="SMC_hinge"/>
</dbReference>
<feature type="compositionally biased region" description="Basic and acidic residues" evidence="7">
    <location>
        <begin position="327"/>
        <end position="339"/>
    </location>
</feature>
<gene>
    <name evidence="6 9" type="primary">smc</name>
    <name evidence="9" type="ORF">HF872_09145</name>
</gene>